<dbReference type="Pfam" id="PF00092">
    <property type="entry name" value="VWA"/>
    <property type="match status" value="1"/>
</dbReference>
<gene>
    <name evidence="2" type="ORF">ACTIVE_3331</name>
</gene>
<dbReference type="EMBL" id="CP053892">
    <property type="protein sequence ID" value="QKG21693.1"/>
    <property type="molecule type" value="Genomic_DNA"/>
</dbReference>
<name>A0A7D3VSU4_ACTVE</name>
<evidence type="ECO:0000313" key="2">
    <source>
        <dbReference type="EMBL" id="QKG21693.1"/>
    </source>
</evidence>
<feature type="domain" description="VWFA" evidence="1">
    <location>
        <begin position="19"/>
        <end position="206"/>
    </location>
</feature>
<sequence>MVFEEEAAGRAPAGAKGMPTYVVLDTSGSMSPFESLLNETLMEIVDTLYANPKVADFIHLSIISFNTAPHMVLPMTEISELTALPTVSCDGITNFAPMLDLVRERISEDVRDLPAKGVRPYRPAVFLLTDGAPTDRPSGAWRASLKALLDRDWRPHPNVITYGFGDASEAVLKEVSTVAAYIAEKGREEENKKALANALASLFRTLVNSAATHRLAPPEDVDGFKSVALDYVDEY</sequence>
<dbReference type="PROSITE" id="PS50234">
    <property type="entry name" value="VWFA"/>
    <property type="match status" value="1"/>
</dbReference>
<organism evidence="2 3">
    <name type="scientific">Actinomadura verrucosospora</name>
    <dbReference type="NCBI Taxonomy" id="46165"/>
    <lineage>
        <taxon>Bacteria</taxon>
        <taxon>Bacillati</taxon>
        <taxon>Actinomycetota</taxon>
        <taxon>Actinomycetes</taxon>
        <taxon>Streptosporangiales</taxon>
        <taxon>Thermomonosporaceae</taxon>
        <taxon>Actinomadura</taxon>
    </lineage>
</organism>
<accession>A0A7D3VSU4</accession>
<evidence type="ECO:0000259" key="1">
    <source>
        <dbReference type="PROSITE" id="PS50234"/>
    </source>
</evidence>
<dbReference type="Gene3D" id="3.40.50.410">
    <property type="entry name" value="von Willebrand factor, type A domain"/>
    <property type="match status" value="1"/>
</dbReference>
<protein>
    <submittedName>
        <fullName evidence="2">von Willebrand factor type A</fullName>
    </submittedName>
</protein>
<dbReference type="AlphaFoldDB" id="A0A7D3VSU4"/>
<dbReference type="RefSeq" id="WP_173095922.1">
    <property type="nucleotide sequence ID" value="NZ_CP053892.1"/>
</dbReference>
<reference evidence="2 3" key="1">
    <citation type="submission" date="2020-05" db="EMBL/GenBank/DDBJ databases">
        <title>Actinomadura verrucosospora NRRL-B18236 (PFL_A860) Genome sequencing and assembly.</title>
        <authorList>
            <person name="Samborskyy M."/>
        </authorList>
    </citation>
    <scope>NUCLEOTIDE SEQUENCE [LARGE SCALE GENOMIC DNA]</scope>
    <source>
        <strain evidence="2 3">NRRL:B18236</strain>
    </source>
</reference>
<dbReference type="InterPro" id="IPR002035">
    <property type="entry name" value="VWF_A"/>
</dbReference>
<keyword evidence="3" id="KW-1185">Reference proteome</keyword>
<dbReference type="SMART" id="SM00327">
    <property type="entry name" value="VWA"/>
    <property type="match status" value="1"/>
</dbReference>
<evidence type="ECO:0000313" key="3">
    <source>
        <dbReference type="Proteomes" id="UP000501240"/>
    </source>
</evidence>
<dbReference type="SUPFAM" id="SSF53300">
    <property type="entry name" value="vWA-like"/>
    <property type="match status" value="1"/>
</dbReference>
<dbReference type="InterPro" id="IPR036465">
    <property type="entry name" value="vWFA_dom_sf"/>
</dbReference>
<proteinExistence type="predicted"/>
<dbReference type="Proteomes" id="UP000501240">
    <property type="component" value="Chromosome"/>
</dbReference>